<sequence length="429" mass="46928">MSEDPANRAAQWLERTYGGLVTLTDDQPLLDGDRTQLFGCDYVGGSAEPLLAATIAVPKDGGQPFPVSNADPLDEELNAALAMDLNPEPWRWRVNARGCLVATDAAVDRRPASALPWAPADEAPGWWDRMLAAHFPDAEVFTASTWADVTSTLLEGGPGTRTAVWLRRQLSGAELTGHLLYGFQDEKQAVFLDGQRGSLARLDDDEIGQLVVARFFRPVVTESANFTVPWEAPAPNLQAALDKATSWLEHTYPEPVVVLGPGDEDETERGWLFACTTQRFLDTGEWQDQMLDAALVVPKEAGQAPFGLPNNDPWSYMSGWDAGRDGIGRPPAPGAAAWYAPTMRELGTPLSSTEHRSWGEALTEMADTPQDSRALVWIRRQDARGRETVGNLLVAVNEGGEIRLVDSMAEDGLPTFDQEPLAVHVIRYR</sequence>
<proteinExistence type="predicted"/>
<dbReference type="AlphaFoldDB" id="A0A1H3IMG4"/>
<evidence type="ECO:0000259" key="1">
    <source>
        <dbReference type="Pfam" id="PF15567"/>
    </source>
</evidence>
<feature type="domain" description="Tox-PL" evidence="2">
    <location>
        <begin position="340"/>
        <end position="408"/>
    </location>
</feature>
<organism evidence="3 4">
    <name type="scientific">Saccharopolyspora shandongensis</name>
    <dbReference type="NCBI Taxonomy" id="418495"/>
    <lineage>
        <taxon>Bacteria</taxon>
        <taxon>Bacillati</taxon>
        <taxon>Actinomycetota</taxon>
        <taxon>Actinomycetes</taxon>
        <taxon>Pseudonocardiales</taxon>
        <taxon>Pseudonocardiaceae</taxon>
        <taxon>Saccharopolyspora</taxon>
    </lineage>
</organism>
<dbReference type="RefSeq" id="WP_093269035.1">
    <property type="nucleotide sequence ID" value="NZ_FNOK01000023.1"/>
</dbReference>
<keyword evidence="4" id="KW-1185">Reference proteome</keyword>
<feature type="domain" description="Tox-PL" evidence="2">
    <location>
        <begin position="95"/>
        <end position="197"/>
    </location>
</feature>
<dbReference type="Proteomes" id="UP000199529">
    <property type="component" value="Unassembled WGS sequence"/>
</dbReference>
<dbReference type="EMBL" id="FNOK01000023">
    <property type="protein sequence ID" value="SDY28976.1"/>
    <property type="molecule type" value="Genomic_DNA"/>
</dbReference>
<dbReference type="OrthoDB" id="3681146at2"/>
<reference evidence="4" key="1">
    <citation type="submission" date="2016-10" db="EMBL/GenBank/DDBJ databases">
        <authorList>
            <person name="Varghese N."/>
            <person name="Submissions S."/>
        </authorList>
    </citation>
    <scope>NUCLEOTIDE SEQUENCE [LARGE SCALE GENOMIC DNA]</scope>
    <source>
        <strain evidence="4">CGMCC 4.3530</strain>
    </source>
</reference>
<dbReference type="InterPro" id="IPR029082">
    <property type="entry name" value="Imm35"/>
</dbReference>
<protein>
    <submittedName>
        <fullName evidence="3">Papain fold toxin 1, glutamine deamidase</fullName>
    </submittedName>
</protein>
<dbReference type="Pfam" id="PF15644">
    <property type="entry name" value="Gln_amidase"/>
    <property type="match status" value="2"/>
</dbReference>
<feature type="domain" description="Immunity protein 35" evidence="1">
    <location>
        <begin position="239"/>
        <end position="322"/>
    </location>
</feature>
<dbReference type="InterPro" id="IPR028908">
    <property type="entry name" value="Tox-PL_dom"/>
</dbReference>
<accession>A0A1H3IMG4</accession>
<evidence type="ECO:0000313" key="3">
    <source>
        <dbReference type="EMBL" id="SDY28976.1"/>
    </source>
</evidence>
<dbReference type="Pfam" id="PF15567">
    <property type="entry name" value="Imm35"/>
    <property type="match status" value="1"/>
</dbReference>
<gene>
    <name evidence="3" type="ORF">SAMN05216215_102359</name>
</gene>
<name>A0A1H3IMG4_9PSEU</name>
<evidence type="ECO:0000313" key="4">
    <source>
        <dbReference type="Proteomes" id="UP000199529"/>
    </source>
</evidence>
<evidence type="ECO:0000259" key="2">
    <source>
        <dbReference type="Pfam" id="PF15644"/>
    </source>
</evidence>